<dbReference type="Pfam" id="PF00356">
    <property type="entry name" value="LacI"/>
    <property type="match status" value="1"/>
</dbReference>
<gene>
    <name evidence="5" type="ORF">HGK34_15035</name>
</gene>
<dbReference type="InterPro" id="IPR000843">
    <property type="entry name" value="HTH_LacI"/>
</dbReference>
<feature type="domain" description="HTH lacI-type" evidence="4">
    <location>
        <begin position="12"/>
        <end position="66"/>
    </location>
</feature>
<protein>
    <submittedName>
        <fullName evidence="5">LacI family transcriptional regulator</fullName>
    </submittedName>
</protein>
<dbReference type="CDD" id="cd01392">
    <property type="entry name" value="HTH_LacI"/>
    <property type="match status" value="1"/>
</dbReference>
<keyword evidence="2" id="KW-0238">DNA-binding</keyword>
<dbReference type="PROSITE" id="PS50932">
    <property type="entry name" value="HTH_LACI_2"/>
    <property type="match status" value="1"/>
</dbReference>
<evidence type="ECO:0000256" key="3">
    <source>
        <dbReference type="ARBA" id="ARBA00023163"/>
    </source>
</evidence>
<keyword evidence="3" id="KW-0804">Transcription</keyword>
<proteinExistence type="predicted"/>
<keyword evidence="6" id="KW-1185">Reference proteome</keyword>
<evidence type="ECO:0000313" key="5">
    <source>
        <dbReference type="EMBL" id="MBL0887580.1"/>
    </source>
</evidence>
<reference evidence="5 6" key="1">
    <citation type="journal article" date="2021" name="Arch. Microbiol.">
        <title>Myceligenerans indicum sp. nov., an actinobacterium isolated from mangrove sediment of Sundarbans, India.</title>
        <authorList>
            <person name="Asha K."/>
            <person name="Bhadury P."/>
        </authorList>
    </citation>
    <scope>NUCLEOTIDE SEQUENCE [LARGE SCALE GENOMIC DNA]</scope>
    <source>
        <strain evidence="5 6">I2</strain>
    </source>
</reference>
<keyword evidence="1" id="KW-0805">Transcription regulation</keyword>
<dbReference type="PANTHER" id="PTHR30146">
    <property type="entry name" value="LACI-RELATED TRANSCRIPTIONAL REPRESSOR"/>
    <property type="match status" value="1"/>
</dbReference>
<evidence type="ECO:0000259" key="4">
    <source>
        <dbReference type="PROSITE" id="PS50932"/>
    </source>
</evidence>
<dbReference type="InterPro" id="IPR010982">
    <property type="entry name" value="Lambda_DNA-bd_dom_sf"/>
</dbReference>
<dbReference type="InterPro" id="IPR046335">
    <property type="entry name" value="LacI/GalR-like_sensor"/>
</dbReference>
<organism evidence="5 6">
    <name type="scientific">Myceligenerans indicum</name>
    <dbReference type="NCBI Taxonomy" id="2593663"/>
    <lineage>
        <taxon>Bacteria</taxon>
        <taxon>Bacillati</taxon>
        <taxon>Actinomycetota</taxon>
        <taxon>Actinomycetes</taxon>
        <taxon>Micrococcales</taxon>
        <taxon>Promicromonosporaceae</taxon>
        <taxon>Myceligenerans</taxon>
    </lineage>
</organism>
<dbReference type="Pfam" id="PF13377">
    <property type="entry name" value="Peripla_BP_3"/>
    <property type="match status" value="1"/>
</dbReference>
<dbReference type="SUPFAM" id="SSF47413">
    <property type="entry name" value="lambda repressor-like DNA-binding domains"/>
    <property type="match status" value="1"/>
</dbReference>
<dbReference type="SUPFAM" id="SSF53822">
    <property type="entry name" value="Periplasmic binding protein-like I"/>
    <property type="match status" value="1"/>
</dbReference>
<name>A0ABS1LMT2_9MICO</name>
<comment type="caution">
    <text evidence="5">The sequence shown here is derived from an EMBL/GenBank/DDBJ whole genome shotgun (WGS) entry which is preliminary data.</text>
</comment>
<dbReference type="Proteomes" id="UP000675409">
    <property type="component" value="Unassembled WGS sequence"/>
</dbReference>
<sequence length="341" mass="36000">MVANRPNGQGKPSLAEVAKMTGVSISTVSKVANGGANVSDATRERVEHALKERGYVTPRKRRGSTTPVTVLARDMYSPYTLDVLRGAIDAAETSQLDVTVAVYPDDARDLRWIDELHAAGRRGVIAITSTLDDAERARFAAHRIPLVVIDPLSNPEEDTYSIGATNWAGGVSATEHLTELGHRRIAILSGYPEAMASRARLSGFLAGLAAAGVEPDPELELPGDFTFDSGLELGEKVLARDPRPTAVVTASDSQALGVLEAARRAGLRVPADLSVIGFDDLIMAQMSSPPLTTVRQPLDLMGAAAVETLAALLAGSTPRSHHTELATRLVVRSSTGPVAMG</sequence>
<dbReference type="Gene3D" id="3.40.50.2300">
    <property type="match status" value="2"/>
</dbReference>
<evidence type="ECO:0000256" key="1">
    <source>
        <dbReference type="ARBA" id="ARBA00023015"/>
    </source>
</evidence>
<dbReference type="InterPro" id="IPR028082">
    <property type="entry name" value="Peripla_BP_I"/>
</dbReference>
<dbReference type="Gene3D" id="1.10.260.40">
    <property type="entry name" value="lambda repressor-like DNA-binding domains"/>
    <property type="match status" value="1"/>
</dbReference>
<dbReference type="PANTHER" id="PTHR30146:SF153">
    <property type="entry name" value="LACTOSE OPERON REPRESSOR"/>
    <property type="match status" value="1"/>
</dbReference>
<dbReference type="EMBL" id="JABBYC010000031">
    <property type="protein sequence ID" value="MBL0887580.1"/>
    <property type="molecule type" value="Genomic_DNA"/>
</dbReference>
<evidence type="ECO:0000313" key="6">
    <source>
        <dbReference type="Proteomes" id="UP000675409"/>
    </source>
</evidence>
<accession>A0ABS1LMT2</accession>
<evidence type="ECO:0000256" key="2">
    <source>
        <dbReference type="ARBA" id="ARBA00023125"/>
    </source>
</evidence>
<dbReference type="SMART" id="SM00354">
    <property type="entry name" value="HTH_LACI"/>
    <property type="match status" value="1"/>
</dbReference>